<evidence type="ECO:0000256" key="2">
    <source>
        <dbReference type="SAM" id="SignalP"/>
    </source>
</evidence>
<gene>
    <name evidence="3" type="ORF">BBOV_IV008970</name>
</gene>
<comment type="caution">
    <text evidence="3">The sequence shown here is derived from an EMBL/GenBank/DDBJ whole genome shotgun (WGS) entry which is preliminary data.</text>
</comment>
<keyword evidence="4" id="KW-1185">Reference proteome</keyword>
<dbReference type="EMBL" id="AAXT01000002">
    <property type="protein sequence ID" value="EDO07251.1"/>
    <property type="molecule type" value="Genomic_DNA"/>
</dbReference>
<reference evidence="4" key="3">
    <citation type="journal article" date="2021" name="Int. J. Parasitol.">
        <title>Comparative analysis of gene expression between Babesia bovis blood stages and kinetes allowed by improved genome annotation.</title>
        <authorList>
            <person name="Ueti M.W."/>
            <person name="Johnson W.C."/>
            <person name="Kappmeyer L.S."/>
            <person name="Herndon D.R."/>
            <person name="Mousel M.R."/>
            <person name="Reif K.E."/>
            <person name="Taus N.S."/>
            <person name="Ifeonu O.O."/>
            <person name="Silva J.C."/>
            <person name="Suarez C.E."/>
            <person name="Brayton K.A."/>
        </authorList>
    </citation>
    <scope>NUCLEOTIDE SEQUENCE [LARGE SCALE GENOMIC DNA]</scope>
</reference>
<feature type="signal peptide" evidence="2">
    <location>
        <begin position="1"/>
        <end position="21"/>
    </location>
</feature>
<dbReference type="RefSeq" id="XP_001610819.1">
    <property type="nucleotide sequence ID" value="XM_001610769.1"/>
</dbReference>
<evidence type="ECO:0000313" key="4">
    <source>
        <dbReference type="Proteomes" id="UP000002173"/>
    </source>
</evidence>
<keyword evidence="2" id="KW-0732">Signal</keyword>
<sequence length="228" mass="25520">MMKVVLNVLTLLVALLTRVGATEEPLDVVKPVENRSVATQEVALDMAKEPSYDIFSVDVVSFDKIAVLSVAPKKGHKLTSVVNGEQTLFKCREDDEKDKIDEVLIRLKSDNDFILISSTYGITYFEITDGNYKEITNVEDLPSYIKDILPLDLSSEIILPICGSRRLTPSDDGYSFECVDEEDDDDDDDSDSDDSDGEGAVFDFDSNRVYAFTEADYDEMVKQAMNHE</sequence>
<evidence type="ECO:0000256" key="1">
    <source>
        <dbReference type="SAM" id="MobiDB-lite"/>
    </source>
</evidence>
<feature type="region of interest" description="Disordered" evidence="1">
    <location>
        <begin position="180"/>
        <end position="202"/>
    </location>
</feature>
<feature type="chain" id="PRO_5002704302" evidence="2">
    <location>
        <begin position="22"/>
        <end position="228"/>
    </location>
</feature>
<dbReference type="GeneID" id="5479053"/>
<evidence type="ECO:0000313" key="3">
    <source>
        <dbReference type="EMBL" id="EDO07251.1"/>
    </source>
</evidence>
<feature type="compositionally biased region" description="Acidic residues" evidence="1">
    <location>
        <begin position="180"/>
        <end position="197"/>
    </location>
</feature>
<proteinExistence type="predicted"/>
<protein>
    <submittedName>
        <fullName evidence="3">Membrane protein, putative</fullName>
    </submittedName>
</protein>
<dbReference type="VEuPathDB" id="PiroplasmaDB:BBOV_IV008970"/>
<name>A7ART2_BABBO</name>
<reference evidence="3 4" key="1">
    <citation type="journal article" date="2007" name="PLoS Pathog.">
        <title>Genome sequence of Babesia bovis and comparative analysis of apicomplexan hemoprotozoa.</title>
        <authorList>
            <person name="Brayton K.A."/>
            <person name="Lau A.O.T."/>
            <person name="Herndon D.R."/>
            <person name="Hannick L."/>
            <person name="Kappmeyer L.S."/>
            <person name="Berens S.J."/>
            <person name="Bidwell S.L."/>
            <person name="Brown W.C."/>
            <person name="Crabtree J."/>
            <person name="Fadrosh D."/>
            <person name="Feldblum T."/>
            <person name="Forberger H.A."/>
            <person name="Haas B.J."/>
            <person name="Howell J.M."/>
            <person name="Khouri H."/>
            <person name="Koo H."/>
            <person name="Mann D.J."/>
            <person name="Norimine J."/>
            <person name="Paulsen I.T."/>
            <person name="Radune D."/>
            <person name="Ren Q."/>
            <person name="Smith R.K. Jr."/>
            <person name="Suarez C.E."/>
            <person name="White O."/>
            <person name="Wortman J.R."/>
            <person name="Knowles D.P. Jr."/>
            <person name="McElwain T.F."/>
            <person name="Nene V.M."/>
        </authorList>
    </citation>
    <scope>NUCLEOTIDE SEQUENCE [LARGE SCALE GENOMIC DNA]</scope>
    <source>
        <strain evidence="3">T2Bo</strain>
    </source>
</reference>
<dbReference type="AlphaFoldDB" id="A7ART2"/>
<organism evidence="3 4">
    <name type="scientific">Babesia bovis</name>
    <dbReference type="NCBI Taxonomy" id="5865"/>
    <lineage>
        <taxon>Eukaryota</taxon>
        <taxon>Sar</taxon>
        <taxon>Alveolata</taxon>
        <taxon>Apicomplexa</taxon>
        <taxon>Aconoidasida</taxon>
        <taxon>Piroplasmida</taxon>
        <taxon>Babesiidae</taxon>
        <taxon>Babesia</taxon>
    </lineage>
</organism>
<reference evidence="4" key="2">
    <citation type="journal article" date="2020" name="Data Brief">
        <title>Transcriptome dataset of Babesia bovis life stages within vertebrate and invertebrate hosts.</title>
        <authorList>
            <person name="Ueti M.W."/>
            <person name="Johnson W.C."/>
            <person name="Kappmeyer L.S."/>
            <person name="Herndon D.R."/>
            <person name="Mousel M.R."/>
            <person name="Reif K.E."/>
            <person name="Taus N.S."/>
            <person name="Ifeonu O.O."/>
            <person name="Silva J.C."/>
            <person name="Suarez C.E."/>
            <person name="Brayton K.A."/>
        </authorList>
    </citation>
    <scope>NUCLEOTIDE SEQUENCE [LARGE SCALE GENOMIC DNA]</scope>
</reference>
<accession>A7ART2</accession>
<dbReference type="KEGG" id="bbo:BBOV_IV008970"/>
<dbReference type="InParanoid" id="A7ART2"/>
<dbReference type="Proteomes" id="UP000002173">
    <property type="component" value="Unassembled WGS sequence"/>
</dbReference>